<dbReference type="AlphaFoldDB" id="A0ABD2Y951"/>
<evidence type="ECO:0008006" key="4">
    <source>
        <dbReference type="Google" id="ProtNLM"/>
    </source>
</evidence>
<comment type="caution">
    <text evidence="2">The sequence shown here is derived from an EMBL/GenBank/DDBJ whole genome shotgun (WGS) entry which is preliminary data.</text>
</comment>
<dbReference type="Proteomes" id="UP001630127">
    <property type="component" value="Unassembled WGS sequence"/>
</dbReference>
<comment type="similarity">
    <text evidence="1">Belongs to the PPR family. P subfamily.</text>
</comment>
<dbReference type="EMBL" id="JBJUIK010000015">
    <property type="protein sequence ID" value="KAL3502725.1"/>
    <property type="molecule type" value="Genomic_DNA"/>
</dbReference>
<gene>
    <name evidence="2" type="ORF">ACH5RR_037174</name>
</gene>
<evidence type="ECO:0000256" key="1">
    <source>
        <dbReference type="ARBA" id="ARBA00007626"/>
    </source>
</evidence>
<dbReference type="PANTHER" id="PTHR45717">
    <property type="entry name" value="OS12G0527900 PROTEIN"/>
    <property type="match status" value="1"/>
</dbReference>
<evidence type="ECO:0000313" key="3">
    <source>
        <dbReference type="Proteomes" id="UP001630127"/>
    </source>
</evidence>
<organism evidence="2 3">
    <name type="scientific">Cinchona calisaya</name>
    <dbReference type="NCBI Taxonomy" id="153742"/>
    <lineage>
        <taxon>Eukaryota</taxon>
        <taxon>Viridiplantae</taxon>
        <taxon>Streptophyta</taxon>
        <taxon>Embryophyta</taxon>
        <taxon>Tracheophyta</taxon>
        <taxon>Spermatophyta</taxon>
        <taxon>Magnoliopsida</taxon>
        <taxon>eudicotyledons</taxon>
        <taxon>Gunneridae</taxon>
        <taxon>Pentapetalae</taxon>
        <taxon>asterids</taxon>
        <taxon>lamiids</taxon>
        <taxon>Gentianales</taxon>
        <taxon>Rubiaceae</taxon>
        <taxon>Cinchonoideae</taxon>
        <taxon>Cinchoneae</taxon>
        <taxon>Cinchona</taxon>
    </lineage>
</organism>
<sequence>MIKSFKLLIFSKKSRHNWNVTSGLFSNTTKTSVSSYSDTLLKRILPAGDPQVSIVPILDQWVQEGRPLHPPELKTILKILRGSKRYSHALQMT</sequence>
<accession>A0ABD2Y951</accession>
<name>A0ABD2Y951_9GENT</name>
<dbReference type="PANTHER" id="PTHR45717:SF10">
    <property type="entry name" value="OS10G0501000 PROTEIN"/>
    <property type="match status" value="1"/>
</dbReference>
<evidence type="ECO:0000313" key="2">
    <source>
        <dbReference type="EMBL" id="KAL3502725.1"/>
    </source>
</evidence>
<proteinExistence type="inferred from homology"/>
<protein>
    <recommendedName>
        <fullName evidence="4">Pentatricopeptide repeat-containing protein</fullName>
    </recommendedName>
</protein>
<reference evidence="2 3" key="1">
    <citation type="submission" date="2024-11" db="EMBL/GenBank/DDBJ databases">
        <title>A near-complete genome assembly of Cinchona calisaya.</title>
        <authorList>
            <person name="Lian D.C."/>
            <person name="Zhao X.W."/>
            <person name="Wei L."/>
        </authorList>
    </citation>
    <scope>NUCLEOTIDE SEQUENCE [LARGE SCALE GENOMIC DNA]</scope>
    <source>
        <tissue evidence="2">Nenye</tissue>
    </source>
</reference>
<keyword evidence="3" id="KW-1185">Reference proteome</keyword>